<dbReference type="KEGG" id="ctp:CTRG_00969"/>
<gene>
    <name evidence="2" type="ORF">CTRG_00969</name>
</gene>
<dbReference type="OrthoDB" id="4096032at2759"/>
<dbReference type="eggNOG" id="ENOG502R9MD">
    <property type="taxonomic scope" value="Eukaryota"/>
</dbReference>
<name>C5M4H9_CANTT</name>
<evidence type="ECO:0000313" key="2">
    <source>
        <dbReference type="EMBL" id="EER36229.1"/>
    </source>
</evidence>
<dbReference type="AlphaFoldDB" id="C5M4H9"/>
<feature type="region of interest" description="Disordered" evidence="1">
    <location>
        <begin position="253"/>
        <end position="278"/>
    </location>
</feature>
<dbReference type="GeneID" id="8302129"/>
<feature type="compositionally biased region" description="Basic and acidic residues" evidence="1">
    <location>
        <begin position="262"/>
        <end position="275"/>
    </location>
</feature>
<sequence>MPPPPTPTGPPNRQSQTSPQGNNQSLSTSSTSSLPPSLLSTENTTNQRLTSFDHIQRFGNASTNQNPDNEYSIDMAPEYMYRNLHADSNNVHPNNEAHANFRSSIVRQLTDMHRLQSRFNQLYSNREQSNRAEHELAINSIPIQLRNISRELTRNSNREAYFVETTDDDDQSFQEEDEPEVIYYSEDNGNAIVYSESNESELSDDESAAVRHDIRNNERNILASGRNSGYPYRFTSTRLNNSGVPLRRQNAIRARFTHKRKASDDQEKSNDEKSEGNSYLLQDEAKSLSEEIHTFYEDLISLDEFQGESPLFRKLYHEKDDPFRPFFLTDPSTHFRSEDTSTLHLDNKMDAYLQKRRNNQLWLKLRLPPPPPRATSSKDKKRSINSRSSFSTSAKRQKLVHNSNDEVAMYTEDIPHGRYSYSKKEKESILTGLSSSLFKSGSVYYLGADHNPLNKFKLVIGDIDGSINGVFNFAPENTSPLESILLKLNNFTKFICGFNDFSQCLPRSKILVRKLNVLDRISIDKNVRYKKNLKDDLNFPISGHVVDFKEYDLRFLKSTPNESSSSRFRSKRVILQLLEWMKLHPFIQFKENYFLSTLRKLDKTLSNFEGSKLRTPQKVQILNWTRELKSNLCSLTKDFTFMNDNNINKVKLIRDQNFKKQSIQPYVSLFVDEWEKILACELSEQITKEESTTLLNIQLNFILFTLEIDLSKFLDSFIEYIFRHCYDSRYMDNYRKVYDNVLADEHKETENHKATLICSIDRKTGTIEILNTLPFLHYKDRSSKRTGFILSTDSNLSDYSTRSSFVYDDFELFEGDKVPQNSSTFNTSINLGGSNHAIVDTKLTGSFEFEDSVCDMV</sequence>
<evidence type="ECO:0000256" key="1">
    <source>
        <dbReference type="SAM" id="MobiDB-lite"/>
    </source>
</evidence>
<feature type="region of interest" description="Disordered" evidence="1">
    <location>
        <begin position="1"/>
        <end position="42"/>
    </location>
</feature>
<organism evidence="2 3">
    <name type="scientific">Candida tropicalis (strain ATCC MYA-3404 / T1)</name>
    <name type="common">Yeast</name>
    <dbReference type="NCBI Taxonomy" id="294747"/>
    <lineage>
        <taxon>Eukaryota</taxon>
        <taxon>Fungi</taxon>
        <taxon>Dikarya</taxon>
        <taxon>Ascomycota</taxon>
        <taxon>Saccharomycotina</taxon>
        <taxon>Pichiomycetes</taxon>
        <taxon>Debaryomycetaceae</taxon>
        <taxon>Candida/Lodderomyces clade</taxon>
        <taxon>Candida</taxon>
    </lineage>
</organism>
<proteinExistence type="predicted"/>
<reference evidence="2 3" key="1">
    <citation type="journal article" date="2009" name="Nature">
        <title>Evolution of pathogenicity and sexual reproduction in eight Candida genomes.</title>
        <authorList>
            <person name="Butler G."/>
            <person name="Rasmussen M.D."/>
            <person name="Lin M.F."/>
            <person name="Santos M.A."/>
            <person name="Sakthikumar S."/>
            <person name="Munro C.A."/>
            <person name="Rheinbay E."/>
            <person name="Grabherr M."/>
            <person name="Forche A."/>
            <person name="Reedy J.L."/>
            <person name="Agrafioti I."/>
            <person name="Arnaud M.B."/>
            <person name="Bates S."/>
            <person name="Brown A.J."/>
            <person name="Brunke S."/>
            <person name="Costanzo M.C."/>
            <person name="Fitzpatrick D.A."/>
            <person name="de Groot P.W."/>
            <person name="Harris D."/>
            <person name="Hoyer L.L."/>
            <person name="Hube B."/>
            <person name="Klis F.M."/>
            <person name="Kodira C."/>
            <person name="Lennard N."/>
            <person name="Logue M.E."/>
            <person name="Martin R."/>
            <person name="Neiman A.M."/>
            <person name="Nikolaou E."/>
            <person name="Quail M.A."/>
            <person name="Quinn J."/>
            <person name="Santos M.C."/>
            <person name="Schmitzberger F.F."/>
            <person name="Sherlock G."/>
            <person name="Shah P."/>
            <person name="Silverstein K.A."/>
            <person name="Skrzypek M.S."/>
            <person name="Soll D."/>
            <person name="Staggs R."/>
            <person name="Stansfield I."/>
            <person name="Stumpf M.P."/>
            <person name="Sudbery P.E."/>
            <person name="Srikantha T."/>
            <person name="Zeng Q."/>
            <person name="Berman J."/>
            <person name="Berriman M."/>
            <person name="Heitman J."/>
            <person name="Gow N.A."/>
            <person name="Lorenz M.C."/>
            <person name="Birren B.W."/>
            <person name="Kellis M."/>
            <person name="Cuomo C.A."/>
        </authorList>
    </citation>
    <scope>NUCLEOTIDE SEQUENCE [LARGE SCALE GENOMIC DNA]</scope>
    <source>
        <strain evidence="3">ATCC MYA-3404 / T1</strain>
    </source>
</reference>
<dbReference type="VEuPathDB" id="FungiDB:CTRG_00969"/>
<keyword evidence="3" id="KW-1185">Reference proteome</keyword>
<dbReference type="HOGENOM" id="CLU_020419_0_0_1"/>
<feature type="compositionally biased region" description="Pro residues" evidence="1">
    <location>
        <begin position="1"/>
        <end position="10"/>
    </location>
</feature>
<dbReference type="RefSeq" id="XP_002546187.1">
    <property type="nucleotide sequence ID" value="XM_002546141.1"/>
</dbReference>
<feature type="region of interest" description="Disordered" evidence="1">
    <location>
        <begin position="364"/>
        <end position="402"/>
    </location>
</feature>
<dbReference type="EMBL" id="GG692395">
    <property type="protein sequence ID" value="EER36229.1"/>
    <property type="molecule type" value="Genomic_DNA"/>
</dbReference>
<evidence type="ECO:0000313" key="3">
    <source>
        <dbReference type="Proteomes" id="UP000002037"/>
    </source>
</evidence>
<feature type="compositionally biased region" description="Polar residues" evidence="1">
    <location>
        <begin position="12"/>
        <end position="24"/>
    </location>
</feature>
<accession>C5M4H9</accession>
<feature type="compositionally biased region" description="Low complexity" evidence="1">
    <location>
        <begin position="25"/>
        <end position="41"/>
    </location>
</feature>
<protein>
    <submittedName>
        <fullName evidence="2">Uncharacterized protein</fullName>
    </submittedName>
</protein>
<dbReference type="Proteomes" id="UP000002037">
    <property type="component" value="Unassembled WGS sequence"/>
</dbReference>